<comment type="caution">
    <text evidence="4">The sequence shown here is derived from an EMBL/GenBank/DDBJ whole genome shotgun (WGS) entry which is preliminary data.</text>
</comment>
<feature type="compositionally biased region" description="Polar residues" evidence="1">
    <location>
        <begin position="111"/>
        <end position="121"/>
    </location>
</feature>
<feature type="transmembrane region" description="Helical" evidence="2">
    <location>
        <begin position="48"/>
        <end position="72"/>
    </location>
</feature>
<name>A0ABY0FPB0_9PLEO</name>
<keyword evidence="2" id="KW-0472">Membrane</keyword>
<protein>
    <recommendedName>
        <fullName evidence="6">Mid2 domain-containing protein</fullName>
    </recommendedName>
</protein>
<sequence>MATAIFLKALLLSLFRQSYALPLLSRSEMVARKSYTSSRKKSGRNVSVGVLAAIVIIPVFLVLVVPAIYFIWRRIQRRRQNPDTFNSVRAEGNELHQQYYMPPPPPAQLGMRQQQSYQTGH</sequence>
<feature type="signal peptide" evidence="3">
    <location>
        <begin position="1"/>
        <end position="20"/>
    </location>
</feature>
<evidence type="ECO:0000313" key="4">
    <source>
        <dbReference type="EMBL" id="RYN85253.1"/>
    </source>
</evidence>
<feature type="region of interest" description="Disordered" evidence="1">
    <location>
        <begin position="96"/>
        <end position="121"/>
    </location>
</feature>
<evidence type="ECO:0008006" key="6">
    <source>
        <dbReference type="Google" id="ProtNLM"/>
    </source>
</evidence>
<evidence type="ECO:0000313" key="5">
    <source>
        <dbReference type="Proteomes" id="UP000293195"/>
    </source>
</evidence>
<dbReference type="EMBL" id="PDXF01000189">
    <property type="protein sequence ID" value="RYN85253.1"/>
    <property type="molecule type" value="Genomic_DNA"/>
</dbReference>
<proteinExistence type="predicted"/>
<keyword evidence="2" id="KW-0812">Transmembrane</keyword>
<gene>
    <name evidence="4" type="ORF">AA0119_g13251</name>
</gene>
<keyword evidence="5" id="KW-1185">Reference proteome</keyword>
<evidence type="ECO:0000256" key="3">
    <source>
        <dbReference type="SAM" id="SignalP"/>
    </source>
</evidence>
<keyword evidence="3" id="KW-0732">Signal</keyword>
<feature type="chain" id="PRO_5046838790" description="Mid2 domain-containing protein" evidence="3">
    <location>
        <begin position="21"/>
        <end position="121"/>
    </location>
</feature>
<organism evidence="4 5">
    <name type="scientific">Alternaria tenuissima</name>
    <dbReference type="NCBI Taxonomy" id="119927"/>
    <lineage>
        <taxon>Eukaryota</taxon>
        <taxon>Fungi</taxon>
        <taxon>Dikarya</taxon>
        <taxon>Ascomycota</taxon>
        <taxon>Pezizomycotina</taxon>
        <taxon>Dothideomycetes</taxon>
        <taxon>Pleosporomycetidae</taxon>
        <taxon>Pleosporales</taxon>
        <taxon>Pleosporineae</taxon>
        <taxon>Pleosporaceae</taxon>
        <taxon>Alternaria</taxon>
        <taxon>Alternaria sect. Alternaria</taxon>
        <taxon>Alternaria alternata complex</taxon>
    </lineage>
</organism>
<accession>A0ABY0FPB0</accession>
<dbReference type="Proteomes" id="UP000293195">
    <property type="component" value="Unassembled WGS sequence"/>
</dbReference>
<keyword evidence="2" id="KW-1133">Transmembrane helix</keyword>
<evidence type="ECO:0000256" key="2">
    <source>
        <dbReference type="SAM" id="Phobius"/>
    </source>
</evidence>
<evidence type="ECO:0000256" key="1">
    <source>
        <dbReference type="SAM" id="MobiDB-lite"/>
    </source>
</evidence>
<reference evidence="5" key="1">
    <citation type="journal article" date="2019" name="bioRxiv">
        <title>Genomics, evolutionary history and diagnostics of the Alternaria alternata species group including apple and Asian pear pathotypes.</title>
        <authorList>
            <person name="Armitage A.D."/>
            <person name="Cockerton H.M."/>
            <person name="Sreenivasaprasad S."/>
            <person name="Woodhall J.W."/>
            <person name="Lane C.R."/>
            <person name="Harrison R.J."/>
            <person name="Clarkson J.P."/>
        </authorList>
    </citation>
    <scope>NUCLEOTIDE SEQUENCE [LARGE SCALE GENOMIC DNA]</scope>
    <source>
        <strain evidence="5">FERA 635</strain>
    </source>
</reference>